<evidence type="ECO:0000313" key="2">
    <source>
        <dbReference type="Proteomes" id="UP000593568"/>
    </source>
</evidence>
<dbReference type="AlphaFoldDB" id="A0A7J9EJW6"/>
<reference evidence="1 2" key="1">
    <citation type="journal article" date="2019" name="Genome Biol. Evol.">
        <title>Insights into the evolution of the New World diploid cottons (Gossypium, subgenus Houzingenia) based on genome sequencing.</title>
        <authorList>
            <person name="Grover C.E."/>
            <person name="Arick M.A. 2nd"/>
            <person name="Thrash A."/>
            <person name="Conover J.L."/>
            <person name="Sanders W.S."/>
            <person name="Peterson D.G."/>
            <person name="Frelichowski J.E."/>
            <person name="Scheffler J.A."/>
            <person name="Scheffler B.E."/>
            <person name="Wendel J.F."/>
        </authorList>
    </citation>
    <scope>NUCLEOTIDE SEQUENCE [LARGE SCALE GENOMIC DNA]</scope>
    <source>
        <strain evidence="1">8</strain>
        <tissue evidence="1">Leaf</tissue>
    </source>
</reference>
<accession>A0A7J9EJW6</accession>
<proteinExistence type="predicted"/>
<dbReference type="EMBL" id="JABEZW010000008">
    <property type="protein sequence ID" value="MBA0773313.1"/>
    <property type="molecule type" value="Genomic_DNA"/>
</dbReference>
<dbReference type="Proteomes" id="UP000593568">
    <property type="component" value="Unassembled WGS sequence"/>
</dbReference>
<keyword evidence="2" id="KW-1185">Reference proteome</keyword>
<organism evidence="1 2">
    <name type="scientific">Gossypium trilobum</name>
    <dbReference type="NCBI Taxonomy" id="34281"/>
    <lineage>
        <taxon>Eukaryota</taxon>
        <taxon>Viridiplantae</taxon>
        <taxon>Streptophyta</taxon>
        <taxon>Embryophyta</taxon>
        <taxon>Tracheophyta</taxon>
        <taxon>Spermatophyta</taxon>
        <taxon>Magnoliopsida</taxon>
        <taxon>eudicotyledons</taxon>
        <taxon>Gunneridae</taxon>
        <taxon>Pentapetalae</taxon>
        <taxon>rosids</taxon>
        <taxon>malvids</taxon>
        <taxon>Malvales</taxon>
        <taxon>Malvaceae</taxon>
        <taxon>Malvoideae</taxon>
        <taxon>Gossypium</taxon>
    </lineage>
</organism>
<protein>
    <submittedName>
        <fullName evidence="1">Uncharacterized protein</fullName>
    </submittedName>
</protein>
<gene>
    <name evidence="1" type="ORF">Gotri_008598</name>
</gene>
<comment type="caution">
    <text evidence="1">The sequence shown here is derived from an EMBL/GenBank/DDBJ whole genome shotgun (WGS) entry which is preliminary data.</text>
</comment>
<sequence length="33" mass="3963">MHQTDRVLRQFGFRQLIPVTPEVLNDEPKIDLR</sequence>
<name>A0A7J9EJW6_9ROSI</name>
<evidence type="ECO:0000313" key="1">
    <source>
        <dbReference type="EMBL" id="MBA0773313.1"/>
    </source>
</evidence>